<proteinExistence type="predicted"/>
<organism evidence="1 2">
    <name type="scientific">Nelumbo nucifera</name>
    <name type="common">Sacred lotus</name>
    <dbReference type="NCBI Taxonomy" id="4432"/>
    <lineage>
        <taxon>Eukaryota</taxon>
        <taxon>Viridiplantae</taxon>
        <taxon>Streptophyta</taxon>
        <taxon>Embryophyta</taxon>
        <taxon>Tracheophyta</taxon>
        <taxon>Spermatophyta</taxon>
        <taxon>Magnoliopsida</taxon>
        <taxon>Proteales</taxon>
        <taxon>Nelumbonaceae</taxon>
        <taxon>Nelumbo</taxon>
    </lineage>
</organism>
<evidence type="ECO:0000313" key="1">
    <source>
        <dbReference type="EMBL" id="DAD21959.1"/>
    </source>
</evidence>
<comment type="caution">
    <text evidence="1">The sequence shown here is derived from an EMBL/GenBank/DDBJ whole genome shotgun (WGS) entry which is preliminary data.</text>
</comment>
<reference evidence="1 2" key="1">
    <citation type="journal article" date="2020" name="Mol. Biol. Evol.">
        <title>Distinct Expression and Methylation Patterns for Genes with Different Fates following a Single Whole-Genome Duplication in Flowering Plants.</title>
        <authorList>
            <person name="Shi T."/>
            <person name="Rahmani R.S."/>
            <person name="Gugger P.F."/>
            <person name="Wang M."/>
            <person name="Li H."/>
            <person name="Zhang Y."/>
            <person name="Li Z."/>
            <person name="Wang Q."/>
            <person name="Van de Peer Y."/>
            <person name="Marchal K."/>
            <person name="Chen J."/>
        </authorList>
    </citation>
    <scope>NUCLEOTIDE SEQUENCE [LARGE SCALE GENOMIC DNA]</scope>
    <source>
        <tissue evidence="1">Leaf</tissue>
    </source>
</reference>
<accession>A0A822XS99</accession>
<protein>
    <submittedName>
        <fullName evidence="1">Uncharacterized protein</fullName>
    </submittedName>
</protein>
<evidence type="ECO:0000313" key="2">
    <source>
        <dbReference type="Proteomes" id="UP000607653"/>
    </source>
</evidence>
<dbReference type="Proteomes" id="UP000607653">
    <property type="component" value="Unassembled WGS sequence"/>
</dbReference>
<dbReference type="EMBL" id="DUZY01000001">
    <property type="protein sequence ID" value="DAD21959.1"/>
    <property type="molecule type" value="Genomic_DNA"/>
</dbReference>
<dbReference type="AlphaFoldDB" id="A0A822XS99"/>
<keyword evidence="2" id="KW-1185">Reference proteome</keyword>
<sequence>MMQGDRTLSLLPLLSSLKPSRPPRVAFTSSTTASVIRGLFVYGFFVKPVGFQRLPFLNSLKPSVSSSLLR</sequence>
<name>A0A822XS99_NELNU</name>
<gene>
    <name evidence="1" type="ORF">HUJ06_023422</name>
</gene>